<evidence type="ECO:0000259" key="7">
    <source>
        <dbReference type="PROSITE" id="PS51900"/>
    </source>
</evidence>
<reference evidence="8 9" key="1">
    <citation type="submission" date="2023-12" db="EMBL/GenBank/DDBJ databases">
        <authorList>
            <person name="Menendez E."/>
            <person name="Kaur S."/>
            <person name="Flores-Felix J.D."/>
            <person name="diCenzo G.C."/>
            <person name="Peix A."/>
            <person name="Velazquez E."/>
        </authorList>
    </citation>
    <scope>NUCLEOTIDE SEQUENCE [LARGE SCALE GENOMIC DNA]</scope>
    <source>
        <strain evidence="8 9">CIP 108029</strain>
    </source>
</reference>
<dbReference type="InterPro" id="IPR002104">
    <property type="entry name" value="Integrase_catalytic"/>
</dbReference>
<proteinExistence type="inferred from homology"/>
<dbReference type="InterPro" id="IPR025166">
    <property type="entry name" value="Integrase_DNA_bind_dom"/>
</dbReference>
<dbReference type="Pfam" id="PF00589">
    <property type="entry name" value="Phage_integrase"/>
    <property type="match status" value="1"/>
</dbReference>
<evidence type="ECO:0000256" key="1">
    <source>
        <dbReference type="ARBA" id="ARBA00008857"/>
    </source>
</evidence>
<dbReference type="Gene3D" id="1.10.150.130">
    <property type="match status" value="1"/>
</dbReference>
<feature type="domain" description="Core-binding (CB)" evidence="7">
    <location>
        <begin position="105"/>
        <end position="182"/>
    </location>
</feature>
<dbReference type="Gene3D" id="1.10.443.10">
    <property type="entry name" value="Intergrase catalytic core"/>
    <property type="match status" value="1"/>
</dbReference>
<dbReference type="SUPFAM" id="SSF56349">
    <property type="entry name" value="DNA breaking-rejoining enzymes"/>
    <property type="match status" value="1"/>
</dbReference>
<dbReference type="PROSITE" id="PS51898">
    <property type="entry name" value="TYR_RECOMBINASE"/>
    <property type="match status" value="1"/>
</dbReference>
<evidence type="ECO:0000256" key="3">
    <source>
        <dbReference type="ARBA" id="ARBA00023125"/>
    </source>
</evidence>
<name>A0ABZ0Z9P6_9HYPH</name>
<dbReference type="PROSITE" id="PS51900">
    <property type="entry name" value="CB"/>
    <property type="match status" value="1"/>
</dbReference>
<dbReference type="InterPro" id="IPR013762">
    <property type="entry name" value="Integrase-like_cat_sf"/>
</dbReference>
<dbReference type="Proteomes" id="UP001322785">
    <property type="component" value="Chromosome"/>
</dbReference>
<dbReference type="CDD" id="cd00801">
    <property type="entry name" value="INT_P4_C"/>
    <property type="match status" value="1"/>
</dbReference>
<dbReference type="EMBL" id="CP140635">
    <property type="protein sequence ID" value="WQN35143.1"/>
    <property type="molecule type" value="Genomic_DNA"/>
</dbReference>
<accession>A0ABZ0Z9P6</accession>
<evidence type="ECO:0000259" key="6">
    <source>
        <dbReference type="PROSITE" id="PS51898"/>
    </source>
</evidence>
<dbReference type="InterPro" id="IPR050808">
    <property type="entry name" value="Phage_Integrase"/>
</dbReference>
<dbReference type="InterPro" id="IPR038488">
    <property type="entry name" value="Integrase_DNA-bd_sf"/>
</dbReference>
<evidence type="ECO:0000256" key="4">
    <source>
        <dbReference type="ARBA" id="ARBA00023172"/>
    </source>
</evidence>
<dbReference type="InterPro" id="IPR044068">
    <property type="entry name" value="CB"/>
</dbReference>
<dbReference type="Pfam" id="PF13356">
    <property type="entry name" value="Arm-DNA-bind_3"/>
    <property type="match status" value="1"/>
</dbReference>
<dbReference type="InterPro" id="IPR011010">
    <property type="entry name" value="DNA_brk_join_enz"/>
</dbReference>
<organism evidence="8 9">
    <name type="scientific">Rhizobium indigoferae</name>
    <dbReference type="NCBI Taxonomy" id="158891"/>
    <lineage>
        <taxon>Bacteria</taxon>
        <taxon>Pseudomonadati</taxon>
        <taxon>Pseudomonadota</taxon>
        <taxon>Alphaproteobacteria</taxon>
        <taxon>Hyphomicrobiales</taxon>
        <taxon>Rhizobiaceae</taxon>
        <taxon>Rhizobium/Agrobacterium group</taxon>
        <taxon>Rhizobium</taxon>
    </lineage>
</organism>
<dbReference type="RefSeq" id="WP_193446138.1">
    <property type="nucleotide sequence ID" value="NZ_BSOQ01000033.1"/>
</dbReference>
<dbReference type="InterPro" id="IPR010998">
    <property type="entry name" value="Integrase_recombinase_N"/>
</dbReference>
<dbReference type="PANTHER" id="PTHR30629">
    <property type="entry name" value="PROPHAGE INTEGRASE"/>
    <property type="match status" value="1"/>
</dbReference>
<evidence type="ECO:0000256" key="5">
    <source>
        <dbReference type="PROSITE-ProRule" id="PRU01248"/>
    </source>
</evidence>
<gene>
    <name evidence="8" type="ORF">U5G49_000166</name>
</gene>
<protein>
    <submittedName>
        <fullName evidence="8">Site-specific integrase</fullName>
    </submittedName>
</protein>
<dbReference type="PANTHER" id="PTHR30629:SF2">
    <property type="entry name" value="PROPHAGE INTEGRASE INTS-RELATED"/>
    <property type="match status" value="1"/>
</dbReference>
<evidence type="ECO:0000313" key="9">
    <source>
        <dbReference type="Proteomes" id="UP001322785"/>
    </source>
</evidence>
<comment type="similarity">
    <text evidence="1">Belongs to the 'phage' integrase family.</text>
</comment>
<keyword evidence="2" id="KW-0229">DNA integration</keyword>
<feature type="domain" description="Tyr recombinase" evidence="6">
    <location>
        <begin position="203"/>
        <end position="400"/>
    </location>
</feature>
<evidence type="ECO:0000256" key="2">
    <source>
        <dbReference type="ARBA" id="ARBA00022908"/>
    </source>
</evidence>
<keyword evidence="9" id="KW-1185">Reference proteome</keyword>
<keyword evidence="4" id="KW-0233">DNA recombination</keyword>
<dbReference type="Gene3D" id="3.30.160.390">
    <property type="entry name" value="Integrase, DNA-binding domain"/>
    <property type="match status" value="1"/>
</dbReference>
<keyword evidence="3 5" id="KW-0238">DNA-binding</keyword>
<evidence type="ECO:0000313" key="8">
    <source>
        <dbReference type="EMBL" id="WQN35143.1"/>
    </source>
</evidence>
<sequence length="426" mass="47289">MAKPLTVKSVEAIKPGATRKEIADGGLPGLYLVVQPSGSMSWAIRYRFGGRPRKMTVGNYPLFGLAKARELAGAALRSVAEGKDPGALKQSEAAARSNPSNIVVAQLDQFLTRYVKQRNRESTARETERFVNLYLRKRWQHKLLGDITRREIIDLLDEIAENHPISANRVHAILRRFFNWCIERDIIAVSPVANVAAPGEVVSRDRTLSRDEIRLVWLASGKIGWPFGPMVKLLLLTGQRRDEVASAQWAEFDLSETMPAWTIPKERAKNGKAHVVPLAPAVVEIFESLPRIKGDVDFVLTTTGKTGVSGFSRSKALLDAAMIEITKEEAEARGEKDFEPQIAAWRLHDLRRTCASGMAELGHPVHVVEAVLNHKSGSIKGVAAVYNRYEYAEEKRRALVAWACHVQSLIGHTSGENVVPMRGRKI</sequence>